<dbReference type="InterPro" id="IPR041017">
    <property type="entry name" value="Thioredoxin_10"/>
</dbReference>
<sequence length="353" mass="38854">MRTLARTLLLSLALLAGAATASAARLDTPGGAALPVEPLHPSLAGATGWLNSGPLTLEGLRGKVVLVDFWTYSCINCLRTLPYVRAWERTYASQGLVVIGVHAPEFEFEHDPQRVRKALMDLDADWPVAIDDDFAIWKSFRNQAWPALYFIDAQGRVRHHQLGEGNYAESEQAIRRLLAEAHADAKVPPAMAAVDARGIGAPPDFEHVRSQETYLGYAHADEAAPPDVLPDRTQRHVPGMPRLNMWTLGGGWVQRPEFVEATEAGGTIAMRFHARDLHLVLGAADGRPVPFRITIDGHAPGRDHGVDVDEQGRGVVSGERLYQLVREQDAVADHTFEIRFDRADARAWVFTFG</sequence>
<dbReference type="AlphaFoldDB" id="A0A9X1YDP1"/>
<dbReference type="RefSeq" id="WP_275680287.1">
    <property type="nucleotide sequence ID" value="NZ_JAJLJH010000001.1"/>
</dbReference>
<dbReference type="Pfam" id="PF17991">
    <property type="entry name" value="Thioredoxin_10"/>
    <property type="match status" value="1"/>
</dbReference>
<feature type="domain" description="Thioredoxin" evidence="2">
    <location>
        <begin position="28"/>
        <end position="179"/>
    </location>
</feature>
<dbReference type="InterPro" id="IPR036249">
    <property type="entry name" value="Thioredoxin-like_sf"/>
</dbReference>
<dbReference type="InterPro" id="IPR013740">
    <property type="entry name" value="Redoxin"/>
</dbReference>
<dbReference type="CDD" id="cd03012">
    <property type="entry name" value="TlpA_like_DipZ_like"/>
    <property type="match status" value="1"/>
</dbReference>
<accession>A0A9X1YDP1</accession>
<dbReference type="Proteomes" id="UP001139353">
    <property type="component" value="Unassembled WGS sequence"/>
</dbReference>
<feature type="chain" id="PRO_5040912773" evidence="1">
    <location>
        <begin position="24"/>
        <end position="353"/>
    </location>
</feature>
<keyword evidence="1" id="KW-0732">Signal</keyword>
<protein>
    <submittedName>
        <fullName evidence="3">Thioredoxin family protein</fullName>
    </submittedName>
</protein>
<evidence type="ECO:0000313" key="3">
    <source>
        <dbReference type="EMBL" id="MCK9684254.1"/>
    </source>
</evidence>
<dbReference type="InterPro" id="IPR013766">
    <property type="entry name" value="Thioredoxin_domain"/>
</dbReference>
<dbReference type="Gene3D" id="2.60.120.260">
    <property type="entry name" value="Galactose-binding domain-like"/>
    <property type="match status" value="1"/>
</dbReference>
<keyword evidence="4" id="KW-1185">Reference proteome</keyword>
<name>A0A9X1YDP1_9BURK</name>
<evidence type="ECO:0000313" key="4">
    <source>
        <dbReference type="Proteomes" id="UP001139353"/>
    </source>
</evidence>
<dbReference type="Pfam" id="PF08534">
    <property type="entry name" value="Redoxin"/>
    <property type="match status" value="1"/>
</dbReference>
<dbReference type="InterPro" id="IPR050553">
    <property type="entry name" value="Thioredoxin_ResA/DsbE_sf"/>
</dbReference>
<evidence type="ECO:0000256" key="1">
    <source>
        <dbReference type="SAM" id="SignalP"/>
    </source>
</evidence>
<dbReference type="PANTHER" id="PTHR42852">
    <property type="entry name" value="THIOL:DISULFIDE INTERCHANGE PROTEIN DSBE"/>
    <property type="match status" value="1"/>
</dbReference>
<dbReference type="PROSITE" id="PS51352">
    <property type="entry name" value="THIOREDOXIN_2"/>
    <property type="match status" value="1"/>
</dbReference>
<proteinExistence type="predicted"/>
<dbReference type="GO" id="GO:0016491">
    <property type="term" value="F:oxidoreductase activity"/>
    <property type="evidence" value="ECO:0007669"/>
    <property type="project" value="InterPro"/>
</dbReference>
<organism evidence="3 4">
    <name type="scientific">Scleromatobacter humisilvae</name>
    <dbReference type="NCBI Taxonomy" id="2897159"/>
    <lineage>
        <taxon>Bacteria</taxon>
        <taxon>Pseudomonadati</taxon>
        <taxon>Pseudomonadota</taxon>
        <taxon>Betaproteobacteria</taxon>
        <taxon>Burkholderiales</taxon>
        <taxon>Sphaerotilaceae</taxon>
        <taxon>Scleromatobacter</taxon>
    </lineage>
</organism>
<evidence type="ECO:0000259" key="2">
    <source>
        <dbReference type="PROSITE" id="PS51352"/>
    </source>
</evidence>
<dbReference type="PANTHER" id="PTHR42852:SF13">
    <property type="entry name" value="PROTEIN DIPZ"/>
    <property type="match status" value="1"/>
</dbReference>
<dbReference type="EMBL" id="JAJLJH010000001">
    <property type="protein sequence ID" value="MCK9684254.1"/>
    <property type="molecule type" value="Genomic_DNA"/>
</dbReference>
<dbReference type="Gene3D" id="3.40.30.10">
    <property type="entry name" value="Glutaredoxin"/>
    <property type="match status" value="1"/>
</dbReference>
<reference evidence="3" key="1">
    <citation type="submission" date="2021-11" db="EMBL/GenBank/DDBJ databases">
        <title>BS-T2-15 a new species belonging to the Comamonadaceae family isolated from the soil of a French oak forest.</title>
        <authorList>
            <person name="Mieszkin S."/>
            <person name="Alain K."/>
        </authorList>
    </citation>
    <scope>NUCLEOTIDE SEQUENCE</scope>
    <source>
        <strain evidence="3">BS-T2-15</strain>
    </source>
</reference>
<dbReference type="SUPFAM" id="SSF52833">
    <property type="entry name" value="Thioredoxin-like"/>
    <property type="match status" value="1"/>
</dbReference>
<gene>
    <name evidence="3" type="ORF">LPC04_00870</name>
</gene>
<comment type="caution">
    <text evidence="3">The sequence shown here is derived from an EMBL/GenBank/DDBJ whole genome shotgun (WGS) entry which is preliminary data.</text>
</comment>
<feature type="signal peptide" evidence="1">
    <location>
        <begin position="1"/>
        <end position="23"/>
    </location>
</feature>